<feature type="region of interest" description="Disordered" evidence="1">
    <location>
        <begin position="395"/>
        <end position="425"/>
    </location>
</feature>
<dbReference type="SUPFAM" id="SSF49562">
    <property type="entry name" value="C2 domain (Calcium/lipid-binding domain, CaLB)"/>
    <property type="match status" value="1"/>
</dbReference>
<feature type="region of interest" description="Disordered" evidence="1">
    <location>
        <begin position="1"/>
        <end position="26"/>
    </location>
</feature>
<dbReference type="PROSITE" id="PS50004">
    <property type="entry name" value="C2"/>
    <property type="match status" value="1"/>
</dbReference>
<dbReference type="CDD" id="cd00030">
    <property type="entry name" value="C2"/>
    <property type="match status" value="1"/>
</dbReference>
<name>A0A2P2IWE7_RHIMU</name>
<evidence type="ECO:0000259" key="2">
    <source>
        <dbReference type="PROSITE" id="PS50004"/>
    </source>
</evidence>
<reference evidence="3" key="1">
    <citation type="submission" date="2018-02" db="EMBL/GenBank/DDBJ databases">
        <title>Rhizophora mucronata_Transcriptome.</title>
        <authorList>
            <person name="Meera S.P."/>
            <person name="Sreeshan A."/>
            <person name="Augustine A."/>
        </authorList>
    </citation>
    <scope>NUCLEOTIDE SEQUENCE</scope>
    <source>
        <tissue evidence="3">Leaf</tissue>
    </source>
</reference>
<dbReference type="Gene3D" id="2.60.40.150">
    <property type="entry name" value="C2 domain"/>
    <property type="match status" value="1"/>
</dbReference>
<dbReference type="InterPro" id="IPR000008">
    <property type="entry name" value="C2_dom"/>
</dbReference>
<proteinExistence type="predicted"/>
<accession>A0A2P2IWE7</accession>
<organism evidence="3">
    <name type="scientific">Rhizophora mucronata</name>
    <name type="common">Asiatic mangrove</name>
    <dbReference type="NCBI Taxonomy" id="61149"/>
    <lineage>
        <taxon>Eukaryota</taxon>
        <taxon>Viridiplantae</taxon>
        <taxon>Streptophyta</taxon>
        <taxon>Embryophyta</taxon>
        <taxon>Tracheophyta</taxon>
        <taxon>Spermatophyta</taxon>
        <taxon>Magnoliopsida</taxon>
        <taxon>eudicotyledons</taxon>
        <taxon>Gunneridae</taxon>
        <taxon>Pentapetalae</taxon>
        <taxon>rosids</taxon>
        <taxon>fabids</taxon>
        <taxon>Malpighiales</taxon>
        <taxon>Rhizophoraceae</taxon>
        <taxon>Rhizophora</taxon>
    </lineage>
</organism>
<dbReference type="InterPro" id="IPR035892">
    <property type="entry name" value="C2_domain_sf"/>
</dbReference>
<feature type="region of interest" description="Disordered" evidence="1">
    <location>
        <begin position="240"/>
        <end position="346"/>
    </location>
</feature>
<dbReference type="PANTHER" id="PTHR31208:SF3">
    <property type="entry name" value="OS01G0953500 PROTEIN"/>
    <property type="match status" value="1"/>
</dbReference>
<feature type="compositionally biased region" description="Basic and acidic residues" evidence="1">
    <location>
        <begin position="272"/>
        <end position="285"/>
    </location>
</feature>
<evidence type="ECO:0000313" key="3">
    <source>
        <dbReference type="EMBL" id="MBW85540.1"/>
    </source>
</evidence>
<dbReference type="PANTHER" id="PTHR31208">
    <property type="entry name" value="EXPRESSED PROTEIN"/>
    <property type="match status" value="1"/>
</dbReference>
<dbReference type="Pfam" id="PF00168">
    <property type="entry name" value="C2"/>
    <property type="match status" value="1"/>
</dbReference>
<feature type="compositionally biased region" description="Basic and acidic residues" evidence="1">
    <location>
        <begin position="395"/>
        <end position="406"/>
    </location>
</feature>
<dbReference type="SMART" id="SM00239">
    <property type="entry name" value="C2"/>
    <property type="match status" value="1"/>
</dbReference>
<dbReference type="AlphaFoldDB" id="A0A2P2IWE7"/>
<evidence type="ECO:0000256" key="1">
    <source>
        <dbReference type="SAM" id="MobiDB-lite"/>
    </source>
</evidence>
<dbReference type="EMBL" id="GGEC01005057">
    <property type="protein sequence ID" value="MBW85540.1"/>
    <property type="molecule type" value="Transcribed_RNA"/>
</dbReference>
<sequence>MDSFNQQSRFGYNPTSNTMGDSDRDGDSEFSGVLEIYVHHARNIHNICIYDNQDVYAKFSLTYNPDETLETRIINGGGKNPEFNEKLMIKVTQLDAVLKCEIWMLSRARNYMEDQLLGFSLVPISEVAGKGKITQDHSLSSTDLFHSPAGTIRLTLFLNTSLPVDSSTSVGSSISSEVVFLDRKTLEIDLDRIEFPDINVVRANQQMVSAYFDRLGSKPGSFLHLGTSPQPDILDHEMSLNSSEETQGGGSTSPNDSIQNFGFFSSTTTSLSDDRTPSDSIDKKNHLAAQSSHSLNESTPTDVNHGLGPCPETPTSKKENEAREDKDSNFSSKEEETNKESSMDSSKFGEVFSAPLVNIDLGAEHSAMQQQIVDMYMRSMQQFTESLANMKLPMDLDKPESEDHSDMIQNRSSQLEHENKKKKDGSRVFYGSRAFF</sequence>
<feature type="compositionally biased region" description="Polar residues" evidence="1">
    <location>
        <begin position="254"/>
        <end position="264"/>
    </location>
</feature>
<protein>
    <submittedName>
        <fullName evidence="3">Uncharacterized protein LOC105110770</fullName>
    </submittedName>
</protein>
<feature type="compositionally biased region" description="Polar residues" evidence="1">
    <location>
        <begin position="1"/>
        <end position="20"/>
    </location>
</feature>
<feature type="compositionally biased region" description="Basic and acidic residues" evidence="1">
    <location>
        <begin position="315"/>
        <end position="342"/>
    </location>
</feature>
<dbReference type="EMBL" id="GGEC01005058">
    <property type="protein sequence ID" value="MBW85541.1"/>
    <property type="molecule type" value="Transcribed_RNA"/>
</dbReference>
<feature type="domain" description="C2" evidence="2">
    <location>
        <begin position="14"/>
        <end position="137"/>
    </location>
</feature>
<feature type="compositionally biased region" description="Polar residues" evidence="1">
    <location>
        <begin position="288"/>
        <end position="302"/>
    </location>
</feature>